<feature type="transmembrane region" description="Helical" evidence="7">
    <location>
        <begin position="198"/>
        <end position="218"/>
    </location>
</feature>
<dbReference type="PANTHER" id="PTHR32322:SF18">
    <property type="entry name" value="S-ADENOSYLMETHIONINE_S-ADENOSYLHOMOCYSTEINE TRANSPORTER"/>
    <property type="match status" value="1"/>
</dbReference>
<feature type="domain" description="EamA" evidence="8">
    <location>
        <begin position="168"/>
        <end position="301"/>
    </location>
</feature>
<dbReference type="GO" id="GO:0005886">
    <property type="term" value="C:plasma membrane"/>
    <property type="evidence" value="ECO:0007669"/>
    <property type="project" value="UniProtKB-SubCell"/>
</dbReference>
<evidence type="ECO:0000256" key="5">
    <source>
        <dbReference type="ARBA" id="ARBA00022989"/>
    </source>
</evidence>
<evidence type="ECO:0000256" key="1">
    <source>
        <dbReference type="ARBA" id="ARBA00004651"/>
    </source>
</evidence>
<evidence type="ECO:0000259" key="8">
    <source>
        <dbReference type="Pfam" id="PF00892"/>
    </source>
</evidence>
<evidence type="ECO:0000256" key="7">
    <source>
        <dbReference type="SAM" id="Phobius"/>
    </source>
</evidence>
<evidence type="ECO:0000256" key="4">
    <source>
        <dbReference type="ARBA" id="ARBA00022692"/>
    </source>
</evidence>
<evidence type="ECO:0000256" key="6">
    <source>
        <dbReference type="ARBA" id="ARBA00023136"/>
    </source>
</evidence>
<dbReference type="InterPro" id="IPR037185">
    <property type="entry name" value="EmrE-like"/>
</dbReference>
<comment type="similarity">
    <text evidence="2">Belongs to the EamA transporter family.</text>
</comment>
<keyword evidence="3" id="KW-1003">Cell membrane</keyword>
<dbReference type="InterPro" id="IPR050638">
    <property type="entry name" value="AA-Vitamin_Transporters"/>
</dbReference>
<keyword evidence="5 7" id="KW-1133">Transmembrane helix</keyword>
<dbReference type="RefSeq" id="WP_156684959.1">
    <property type="nucleotide sequence ID" value="NZ_CACRUA010000079.1"/>
</dbReference>
<keyword evidence="4 7" id="KW-0812">Transmembrane</keyword>
<feature type="transmembrane region" description="Helical" evidence="7">
    <location>
        <begin position="18"/>
        <end position="40"/>
    </location>
</feature>
<dbReference type="InterPro" id="IPR000620">
    <property type="entry name" value="EamA_dom"/>
</dbReference>
<feature type="transmembrane region" description="Helical" evidence="7">
    <location>
        <begin position="115"/>
        <end position="132"/>
    </location>
</feature>
<protein>
    <submittedName>
        <fullName evidence="9">Putative inner membrane transporter YicL</fullName>
    </submittedName>
</protein>
<reference evidence="9" key="1">
    <citation type="submission" date="2019-11" db="EMBL/GenBank/DDBJ databases">
        <authorList>
            <person name="Feng L."/>
        </authorList>
    </citation>
    <scope>NUCLEOTIDE SEQUENCE</scope>
    <source>
        <strain evidence="9">CsymbiosumLFYP84</strain>
    </source>
</reference>
<organism evidence="9">
    <name type="scientific">Clostridium symbiosum</name>
    <name type="common">Bacteroides symbiosus</name>
    <dbReference type="NCBI Taxonomy" id="1512"/>
    <lineage>
        <taxon>Bacteria</taxon>
        <taxon>Bacillati</taxon>
        <taxon>Bacillota</taxon>
        <taxon>Clostridia</taxon>
        <taxon>Lachnospirales</taxon>
        <taxon>Lachnospiraceae</taxon>
        <taxon>Otoolea</taxon>
    </lineage>
</organism>
<dbReference type="SUPFAM" id="SSF103481">
    <property type="entry name" value="Multidrug resistance efflux transporter EmrE"/>
    <property type="match status" value="2"/>
</dbReference>
<gene>
    <name evidence="9" type="primary">yicL</name>
    <name evidence="9" type="ORF">CSLFYP84_04235</name>
</gene>
<dbReference type="Pfam" id="PF00892">
    <property type="entry name" value="EamA"/>
    <property type="match status" value="2"/>
</dbReference>
<dbReference type="AlphaFoldDB" id="A0A6N3HTC7"/>
<proteinExistence type="inferred from homology"/>
<dbReference type="EMBL" id="CACRUA010000079">
    <property type="protein sequence ID" value="VYU80334.1"/>
    <property type="molecule type" value="Genomic_DNA"/>
</dbReference>
<evidence type="ECO:0000256" key="2">
    <source>
        <dbReference type="ARBA" id="ARBA00007362"/>
    </source>
</evidence>
<feature type="transmembrane region" description="Helical" evidence="7">
    <location>
        <begin position="230"/>
        <end position="248"/>
    </location>
</feature>
<keyword evidence="6 7" id="KW-0472">Membrane</keyword>
<evidence type="ECO:0000256" key="3">
    <source>
        <dbReference type="ARBA" id="ARBA00022475"/>
    </source>
</evidence>
<dbReference type="PANTHER" id="PTHR32322">
    <property type="entry name" value="INNER MEMBRANE TRANSPORTER"/>
    <property type="match status" value="1"/>
</dbReference>
<feature type="domain" description="EamA" evidence="8">
    <location>
        <begin position="16"/>
        <end position="154"/>
    </location>
</feature>
<sequence length="307" mass="33565">MNPDSKDSLNKSKTARGIFFTLAGGTMWGFSGTCGQYLFTYKNLDSAWVTVTRMICAGIILLVLAFIKQRKEMKEIMQDKRDRRQLFIFSIFGLMFCQYSYMTAISHSNAGTATVLQYLGPVLIMIVSCFMAKKLPSGREVFAIILAVAETFLLATHGNIHSLVISNLGLAWGLLSAVALMSYTMLPEKIIGRWGSTVVTGYGMLIGGIFLFFATRYWTVRVTFDLGTVLGLAAIVLIGTALSFTLYLQGVSDIGSVKASMLACIEPVSATVISALWLGTDFTVMDFAGLAAIITTVLLLTQRKRRG</sequence>
<feature type="transmembrane region" description="Helical" evidence="7">
    <location>
        <begin position="284"/>
        <end position="301"/>
    </location>
</feature>
<feature type="transmembrane region" description="Helical" evidence="7">
    <location>
        <begin position="86"/>
        <end position="103"/>
    </location>
</feature>
<feature type="transmembrane region" description="Helical" evidence="7">
    <location>
        <begin position="46"/>
        <end position="66"/>
    </location>
</feature>
<name>A0A6N3HTC7_CLOSY</name>
<evidence type="ECO:0000313" key="9">
    <source>
        <dbReference type="EMBL" id="VYU80334.1"/>
    </source>
</evidence>
<accession>A0A6N3HTC7</accession>
<comment type="subcellular location">
    <subcellularLocation>
        <location evidence="1">Cell membrane</location>
        <topology evidence="1">Multi-pass membrane protein</topology>
    </subcellularLocation>
</comment>
<feature type="transmembrane region" description="Helical" evidence="7">
    <location>
        <begin position="164"/>
        <end position="186"/>
    </location>
</feature>